<dbReference type="EMBL" id="GBRH01249726">
    <property type="protein sequence ID" value="JAD48169.1"/>
    <property type="molecule type" value="Transcribed_RNA"/>
</dbReference>
<protein>
    <submittedName>
        <fullName evidence="1">Uncharacterized protein</fullName>
    </submittedName>
</protein>
<reference evidence="1" key="1">
    <citation type="submission" date="2014-09" db="EMBL/GenBank/DDBJ databases">
        <authorList>
            <person name="Magalhaes I.L.F."/>
            <person name="Oliveira U."/>
            <person name="Santos F.R."/>
            <person name="Vidigal T.H.D.A."/>
            <person name="Brescovit A.D."/>
            <person name="Santos A.J."/>
        </authorList>
    </citation>
    <scope>NUCLEOTIDE SEQUENCE</scope>
    <source>
        <tissue evidence="1">Shoot tissue taken approximately 20 cm above the soil surface</tissue>
    </source>
</reference>
<dbReference type="AlphaFoldDB" id="A0A0A9A936"/>
<organism evidence="1">
    <name type="scientific">Arundo donax</name>
    <name type="common">Giant reed</name>
    <name type="synonym">Donax arundinaceus</name>
    <dbReference type="NCBI Taxonomy" id="35708"/>
    <lineage>
        <taxon>Eukaryota</taxon>
        <taxon>Viridiplantae</taxon>
        <taxon>Streptophyta</taxon>
        <taxon>Embryophyta</taxon>
        <taxon>Tracheophyta</taxon>
        <taxon>Spermatophyta</taxon>
        <taxon>Magnoliopsida</taxon>
        <taxon>Liliopsida</taxon>
        <taxon>Poales</taxon>
        <taxon>Poaceae</taxon>
        <taxon>PACMAD clade</taxon>
        <taxon>Arundinoideae</taxon>
        <taxon>Arundineae</taxon>
        <taxon>Arundo</taxon>
    </lineage>
</organism>
<accession>A0A0A9A936</accession>
<proteinExistence type="predicted"/>
<name>A0A0A9A936_ARUDO</name>
<evidence type="ECO:0000313" key="1">
    <source>
        <dbReference type="EMBL" id="JAD48169.1"/>
    </source>
</evidence>
<sequence>MSLEDKVATKSEQVMFMDSVVWDMAA</sequence>
<reference evidence="1" key="2">
    <citation type="journal article" date="2015" name="Data Brief">
        <title>Shoot transcriptome of the giant reed, Arundo donax.</title>
        <authorList>
            <person name="Barrero R.A."/>
            <person name="Guerrero F.D."/>
            <person name="Moolhuijzen P."/>
            <person name="Goolsby J.A."/>
            <person name="Tidwell J."/>
            <person name="Bellgard S.E."/>
            <person name="Bellgard M.I."/>
        </authorList>
    </citation>
    <scope>NUCLEOTIDE SEQUENCE</scope>
    <source>
        <tissue evidence="1">Shoot tissue taken approximately 20 cm above the soil surface</tissue>
    </source>
</reference>